<evidence type="ECO:0000256" key="2">
    <source>
        <dbReference type="ARBA" id="ARBA00022617"/>
    </source>
</evidence>
<keyword evidence="3 6" id="KW-0479">Metal-binding</keyword>
<dbReference type="SUPFAM" id="SSF46626">
    <property type="entry name" value="Cytochrome c"/>
    <property type="match status" value="1"/>
</dbReference>
<feature type="domain" description="Cytochrome c" evidence="7">
    <location>
        <begin position="42"/>
        <end position="127"/>
    </location>
</feature>
<keyword evidence="4" id="KW-0249">Electron transport</keyword>
<dbReference type="PANTHER" id="PTHR37823:SF1">
    <property type="entry name" value="CYTOCHROME C-553-LIKE"/>
    <property type="match status" value="1"/>
</dbReference>
<dbReference type="InterPro" id="IPR036909">
    <property type="entry name" value="Cyt_c-like_dom_sf"/>
</dbReference>
<keyword evidence="5 6" id="KW-0408">Iron</keyword>
<dbReference type="Pfam" id="PF00034">
    <property type="entry name" value="Cytochrom_C"/>
    <property type="match status" value="1"/>
</dbReference>
<accession>A0A2T5VF26</accession>
<proteinExistence type="predicted"/>
<keyword evidence="9" id="KW-1185">Reference proteome</keyword>
<dbReference type="PROSITE" id="PS51007">
    <property type="entry name" value="CYTC"/>
    <property type="match status" value="1"/>
</dbReference>
<comment type="caution">
    <text evidence="8">The sequence shown here is derived from an EMBL/GenBank/DDBJ whole genome shotgun (WGS) entry which is preliminary data.</text>
</comment>
<evidence type="ECO:0000256" key="3">
    <source>
        <dbReference type="ARBA" id="ARBA00022723"/>
    </source>
</evidence>
<dbReference type="Proteomes" id="UP000244081">
    <property type="component" value="Unassembled WGS sequence"/>
</dbReference>
<dbReference type="PANTHER" id="PTHR37823">
    <property type="entry name" value="CYTOCHROME C-553-LIKE"/>
    <property type="match status" value="1"/>
</dbReference>
<evidence type="ECO:0000313" key="9">
    <source>
        <dbReference type="Proteomes" id="UP000244081"/>
    </source>
</evidence>
<dbReference type="GO" id="GO:0020037">
    <property type="term" value="F:heme binding"/>
    <property type="evidence" value="ECO:0007669"/>
    <property type="project" value="InterPro"/>
</dbReference>
<evidence type="ECO:0000256" key="5">
    <source>
        <dbReference type="ARBA" id="ARBA00023004"/>
    </source>
</evidence>
<dbReference type="GO" id="GO:0046872">
    <property type="term" value="F:metal ion binding"/>
    <property type="evidence" value="ECO:0007669"/>
    <property type="project" value="UniProtKB-KW"/>
</dbReference>
<sequence>MRAIIIAGAGLVLGGVAVWSALGDRGAPQDAITDPVIPRLTAYQSAGETLFNDNCAACHGENATGTDQGPPFLNPIYKPSHHGDMSFYMAAMRGVRAHHWPYGDMPAQTQITQEEVRPIIAYVRALQRANGID</sequence>
<reference evidence="8 9" key="1">
    <citation type="submission" date="2018-04" db="EMBL/GenBank/DDBJ databases">
        <title>Genomic Encyclopedia of Archaeal and Bacterial Type Strains, Phase II (KMG-II): from individual species to whole genera.</title>
        <authorList>
            <person name="Goeker M."/>
        </authorList>
    </citation>
    <scope>NUCLEOTIDE SEQUENCE [LARGE SCALE GENOMIC DNA]</scope>
    <source>
        <strain evidence="8 9">DSM 23382</strain>
    </source>
</reference>
<dbReference type="Gene3D" id="1.10.760.10">
    <property type="entry name" value="Cytochrome c-like domain"/>
    <property type="match status" value="1"/>
</dbReference>
<dbReference type="OrthoDB" id="9779283at2"/>
<evidence type="ECO:0000259" key="7">
    <source>
        <dbReference type="PROSITE" id="PS51007"/>
    </source>
</evidence>
<dbReference type="AlphaFoldDB" id="A0A2T5VF26"/>
<evidence type="ECO:0000256" key="1">
    <source>
        <dbReference type="ARBA" id="ARBA00022448"/>
    </source>
</evidence>
<dbReference type="InterPro" id="IPR051811">
    <property type="entry name" value="Cytochrome_c550/c551-like"/>
</dbReference>
<protein>
    <submittedName>
        <fullName evidence="8">Cytochrome c</fullName>
    </submittedName>
</protein>
<evidence type="ECO:0000313" key="8">
    <source>
        <dbReference type="EMBL" id="PTW62348.1"/>
    </source>
</evidence>
<dbReference type="RefSeq" id="WP_107987932.1">
    <property type="nucleotide sequence ID" value="NZ_QAYG01000001.1"/>
</dbReference>
<dbReference type="EMBL" id="QAYG01000001">
    <property type="protein sequence ID" value="PTW62348.1"/>
    <property type="molecule type" value="Genomic_DNA"/>
</dbReference>
<keyword evidence="1" id="KW-0813">Transport</keyword>
<organism evidence="8 9">
    <name type="scientific">Breoghania corrubedonensis</name>
    <dbReference type="NCBI Taxonomy" id="665038"/>
    <lineage>
        <taxon>Bacteria</taxon>
        <taxon>Pseudomonadati</taxon>
        <taxon>Pseudomonadota</taxon>
        <taxon>Alphaproteobacteria</taxon>
        <taxon>Hyphomicrobiales</taxon>
        <taxon>Stappiaceae</taxon>
        <taxon>Breoghania</taxon>
    </lineage>
</organism>
<dbReference type="GO" id="GO:0009055">
    <property type="term" value="F:electron transfer activity"/>
    <property type="evidence" value="ECO:0007669"/>
    <property type="project" value="InterPro"/>
</dbReference>
<gene>
    <name evidence="8" type="ORF">C8N35_101389</name>
</gene>
<dbReference type="InterPro" id="IPR009056">
    <property type="entry name" value="Cyt_c-like_dom"/>
</dbReference>
<keyword evidence="2 6" id="KW-0349">Heme</keyword>
<name>A0A2T5VF26_9HYPH</name>
<evidence type="ECO:0000256" key="4">
    <source>
        <dbReference type="ARBA" id="ARBA00022982"/>
    </source>
</evidence>
<evidence type="ECO:0000256" key="6">
    <source>
        <dbReference type="PROSITE-ProRule" id="PRU00433"/>
    </source>
</evidence>